<dbReference type="GO" id="GO:0009318">
    <property type="term" value="C:exodeoxyribonuclease VII complex"/>
    <property type="evidence" value="ECO:0007669"/>
    <property type="project" value="InterPro"/>
</dbReference>
<dbReference type="HAMAP" id="MF_00337">
    <property type="entry name" value="Exonuc_7_S"/>
    <property type="match status" value="1"/>
</dbReference>
<accession>A0A644ZZ72</accession>
<sequence length="80" mass="8656">MENKTLGFEEAVARLEEIVKLLESGDAKLEQALALFEEGVSLTARCNKLLDGAEQKVMMFVKDSGGEVATVPMPQQGESV</sequence>
<dbReference type="AlphaFoldDB" id="A0A644ZZ72"/>
<dbReference type="GO" id="GO:0005829">
    <property type="term" value="C:cytosol"/>
    <property type="evidence" value="ECO:0007669"/>
    <property type="project" value="TreeGrafter"/>
</dbReference>
<keyword evidence="3 4" id="KW-0378">Hydrolase</keyword>
<dbReference type="GO" id="GO:0008855">
    <property type="term" value="F:exodeoxyribonuclease VII activity"/>
    <property type="evidence" value="ECO:0007669"/>
    <property type="project" value="UniProtKB-EC"/>
</dbReference>
<dbReference type="GO" id="GO:0006308">
    <property type="term" value="P:DNA catabolic process"/>
    <property type="evidence" value="ECO:0007669"/>
    <property type="project" value="InterPro"/>
</dbReference>
<comment type="caution">
    <text evidence="4">The sequence shown here is derived from an EMBL/GenBank/DDBJ whole genome shotgun (WGS) entry which is preliminary data.</text>
</comment>
<gene>
    <name evidence="4" type="primary">xseB_18</name>
    <name evidence="4" type="ORF">SDC9_92761</name>
</gene>
<evidence type="ECO:0000256" key="2">
    <source>
        <dbReference type="ARBA" id="ARBA00022722"/>
    </source>
</evidence>
<evidence type="ECO:0000256" key="3">
    <source>
        <dbReference type="ARBA" id="ARBA00022801"/>
    </source>
</evidence>
<protein>
    <submittedName>
        <fullName evidence="4">Exodeoxyribonuclease 7 small subunit</fullName>
        <ecNumber evidence="4">3.1.11.6</ecNumber>
    </submittedName>
</protein>
<dbReference type="EMBL" id="VSSQ01011127">
    <property type="protein sequence ID" value="MPM46067.1"/>
    <property type="molecule type" value="Genomic_DNA"/>
</dbReference>
<dbReference type="PANTHER" id="PTHR34137">
    <property type="entry name" value="EXODEOXYRIBONUCLEASE 7 SMALL SUBUNIT"/>
    <property type="match status" value="1"/>
</dbReference>
<keyword evidence="1" id="KW-0963">Cytoplasm</keyword>
<dbReference type="NCBIfam" id="TIGR01280">
    <property type="entry name" value="xseB"/>
    <property type="match status" value="1"/>
</dbReference>
<dbReference type="PANTHER" id="PTHR34137:SF1">
    <property type="entry name" value="EXODEOXYRIBONUCLEASE 7 SMALL SUBUNIT"/>
    <property type="match status" value="1"/>
</dbReference>
<name>A0A644ZZ72_9ZZZZ</name>
<dbReference type="InterPro" id="IPR037004">
    <property type="entry name" value="Exonuc_VII_ssu_sf"/>
</dbReference>
<reference evidence="4" key="1">
    <citation type="submission" date="2019-08" db="EMBL/GenBank/DDBJ databases">
        <authorList>
            <person name="Kucharzyk K."/>
            <person name="Murdoch R.W."/>
            <person name="Higgins S."/>
            <person name="Loffler F."/>
        </authorList>
    </citation>
    <scope>NUCLEOTIDE SEQUENCE</scope>
</reference>
<dbReference type="NCBIfam" id="NF002139">
    <property type="entry name" value="PRK00977.1-3"/>
    <property type="match status" value="1"/>
</dbReference>
<dbReference type="Gene3D" id="1.10.287.1040">
    <property type="entry name" value="Exonuclease VII, small subunit"/>
    <property type="match status" value="1"/>
</dbReference>
<dbReference type="EC" id="3.1.11.6" evidence="4"/>
<proteinExistence type="inferred from homology"/>
<evidence type="ECO:0000313" key="4">
    <source>
        <dbReference type="EMBL" id="MPM46067.1"/>
    </source>
</evidence>
<keyword evidence="2" id="KW-0540">Nuclease</keyword>
<evidence type="ECO:0000256" key="1">
    <source>
        <dbReference type="ARBA" id="ARBA00022490"/>
    </source>
</evidence>
<dbReference type="Pfam" id="PF02609">
    <property type="entry name" value="Exonuc_VII_S"/>
    <property type="match status" value="1"/>
</dbReference>
<organism evidence="4">
    <name type="scientific">bioreactor metagenome</name>
    <dbReference type="NCBI Taxonomy" id="1076179"/>
    <lineage>
        <taxon>unclassified sequences</taxon>
        <taxon>metagenomes</taxon>
        <taxon>ecological metagenomes</taxon>
    </lineage>
</organism>
<dbReference type="SUPFAM" id="SSF116842">
    <property type="entry name" value="XseB-like"/>
    <property type="match status" value="1"/>
</dbReference>
<dbReference type="InterPro" id="IPR003761">
    <property type="entry name" value="Exonuc_VII_S"/>
</dbReference>